<feature type="region of interest" description="Disordered" evidence="9">
    <location>
        <begin position="109"/>
        <end position="132"/>
    </location>
</feature>
<dbReference type="EMBL" id="JAUFPN010000114">
    <property type="protein sequence ID" value="MDN3564830.1"/>
    <property type="molecule type" value="Genomic_DNA"/>
</dbReference>
<evidence type="ECO:0000256" key="2">
    <source>
        <dbReference type="ARBA" id="ARBA00001966"/>
    </source>
</evidence>
<dbReference type="Proteomes" id="UP001529369">
    <property type="component" value="Unassembled WGS sequence"/>
</dbReference>
<evidence type="ECO:0000256" key="1">
    <source>
        <dbReference type="ARBA" id="ARBA00001917"/>
    </source>
</evidence>
<gene>
    <name evidence="11" type="ORF">QWZ14_10675</name>
</gene>
<reference evidence="12" key="1">
    <citation type="journal article" date="2019" name="Int. J. Syst. Evol. Microbiol.">
        <title>The Global Catalogue of Microorganisms (GCM) 10K type strain sequencing project: providing services to taxonomists for standard genome sequencing and annotation.</title>
        <authorList>
            <consortium name="The Broad Institute Genomics Platform"/>
            <consortium name="The Broad Institute Genome Sequencing Center for Infectious Disease"/>
            <person name="Wu L."/>
            <person name="Ma J."/>
        </authorList>
    </citation>
    <scope>NUCLEOTIDE SEQUENCE [LARGE SCALE GENOMIC DNA]</scope>
    <source>
        <strain evidence="12">CECT 7131</strain>
    </source>
</reference>
<evidence type="ECO:0000256" key="3">
    <source>
        <dbReference type="ARBA" id="ARBA00022630"/>
    </source>
</evidence>
<keyword evidence="3" id="KW-0285">Flavoprotein</keyword>
<keyword evidence="4" id="KW-0288">FMN</keyword>
<evidence type="ECO:0000256" key="4">
    <source>
        <dbReference type="ARBA" id="ARBA00022643"/>
    </source>
</evidence>
<dbReference type="SUPFAM" id="SSF51395">
    <property type="entry name" value="FMN-linked oxidoreductases"/>
    <property type="match status" value="1"/>
</dbReference>
<dbReference type="RefSeq" id="WP_290316644.1">
    <property type="nucleotide sequence ID" value="NZ_JAUFPN010000114.1"/>
</dbReference>
<proteinExistence type="predicted"/>
<evidence type="ECO:0000256" key="8">
    <source>
        <dbReference type="ARBA" id="ARBA00023014"/>
    </source>
</evidence>
<sequence length="364" mass="39246">MDVTPLFRPFRCQRLELPNRIVMAPMTRRCSPGGVPDAAVARYYRRRAEGGVGLIITEGTTVRRQAASGHDAIPSFHAPASLAGWARVVAEVHAAGGRIAPQLWHQGLTRAAGTGPHPEAPPEGPVAVDDASRSMSDADIADTVAAFAEAAAAARRIGFDAVELHGAHGYLIDQFLWAATNTRRDAYGGDATQRTRFAAEVVRAVRRALGPDMPLIFRYSQWKLQDYGARLAETPAALERLLAPLTEAGVDIFHASTRRFWEPEFPGSDLNLAGWTRKLTGRPTISVGSVGLAGPDFMEQLRGASTGAPVGRLEELLRRMGAEEFDLIAVGRALISDPGWANTVRAGRMEALRPFEKADLAALD</sequence>
<evidence type="ECO:0000313" key="12">
    <source>
        <dbReference type="Proteomes" id="UP001529369"/>
    </source>
</evidence>
<keyword evidence="7" id="KW-0408">Iron</keyword>
<dbReference type="PANTHER" id="PTHR42917">
    <property type="entry name" value="2,4-DIENOYL-COA REDUCTASE"/>
    <property type="match status" value="1"/>
</dbReference>
<dbReference type="InterPro" id="IPR051793">
    <property type="entry name" value="NADH:flavin_oxidoreductase"/>
</dbReference>
<keyword evidence="6" id="KW-0560">Oxidoreductase</keyword>
<feature type="domain" description="NADH:flavin oxidoreductase/NADH oxidase N-terminal" evidence="10">
    <location>
        <begin position="6"/>
        <end position="289"/>
    </location>
</feature>
<dbReference type="CDD" id="cd04747">
    <property type="entry name" value="OYE_like_5_FMN"/>
    <property type="match status" value="1"/>
</dbReference>
<dbReference type="InterPro" id="IPR001155">
    <property type="entry name" value="OxRdtase_FMN_N"/>
</dbReference>
<dbReference type="InterPro" id="IPR013785">
    <property type="entry name" value="Aldolase_TIM"/>
</dbReference>
<keyword evidence="12" id="KW-1185">Reference proteome</keyword>
<dbReference type="Pfam" id="PF00724">
    <property type="entry name" value="Oxidored_FMN"/>
    <property type="match status" value="1"/>
</dbReference>
<evidence type="ECO:0000256" key="7">
    <source>
        <dbReference type="ARBA" id="ARBA00023004"/>
    </source>
</evidence>
<dbReference type="PANTHER" id="PTHR42917:SF2">
    <property type="entry name" value="2,4-DIENOYL-COA REDUCTASE [(2E)-ENOYL-COA-PRODUCING]"/>
    <property type="match status" value="1"/>
</dbReference>
<evidence type="ECO:0000256" key="9">
    <source>
        <dbReference type="SAM" id="MobiDB-lite"/>
    </source>
</evidence>
<comment type="cofactor">
    <cofactor evidence="1">
        <name>FMN</name>
        <dbReference type="ChEBI" id="CHEBI:58210"/>
    </cofactor>
</comment>
<comment type="caution">
    <text evidence="11">The sequence shown here is derived from an EMBL/GenBank/DDBJ whole genome shotgun (WGS) entry which is preliminary data.</text>
</comment>
<accession>A0ABT8A598</accession>
<keyword evidence="5" id="KW-0479">Metal-binding</keyword>
<evidence type="ECO:0000313" key="11">
    <source>
        <dbReference type="EMBL" id="MDN3564830.1"/>
    </source>
</evidence>
<comment type="cofactor">
    <cofactor evidence="2">
        <name>[4Fe-4S] cluster</name>
        <dbReference type="ChEBI" id="CHEBI:49883"/>
    </cofactor>
</comment>
<name>A0ABT8A598_9PROT</name>
<evidence type="ECO:0000259" key="10">
    <source>
        <dbReference type="Pfam" id="PF00724"/>
    </source>
</evidence>
<protein>
    <submittedName>
        <fullName evidence="11">NADH:flavin oxidoreductase</fullName>
    </submittedName>
</protein>
<keyword evidence="8" id="KW-0411">Iron-sulfur</keyword>
<organism evidence="11 12">
    <name type="scientific">Paeniroseomonas aquatica</name>
    <dbReference type="NCBI Taxonomy" id="373043"/>
    <lineage>
        <taxon>Bacteria</taxon>
        <taxon>Pseudomonadati</taxon>
        <taxon>Pseudomonadota</taxon>
        <taxon>Alphaproteobacteria</taxon>
        <taxon>Acetobacterales</taxon>
        <taxon>Acetobacteraceae</taxon>
        <taxon>Paeniroseomonas</taxon>
    </lineage>
</organism>
<dbReference type="Gene3D" id="3.20.20.70">
    <property type="entry name" value="Aldolase class I"/>
    <property type="match status" value="1"/>
</dbReference>
<evidence type="ECO:0000256" key="6">
    <source>
        <dbReference type="ARBA" id="ARBA00023002"/>
    </source>
</evidence>
<evidence type="ECO:0000256" key="5">
    <source>
        <dbReference type="ARBA" id="ARBA00022723"/>
    </source>
</evidence>